<dbReference type="GO" id="GO:0005198">
    <property type="term" value="F:structural molecule activity"/>
    <property type="evidence" value="ECO:0007669"/>
    <property type="project" value="InterPro"/>
</dbReference>
<proteinExistence type="predicted"/>
<dbReference type="InterPro" id="IPR016025">
    <property type="entry name" value="Clathrin_H-chain_N"/>
</dbReference>
<evidence type="ECO:0000313" key="2">
    <source>
        <dbReference type="Proteomes" id="UP000324800"/>
    </source>
</evidence>
<dbReference type="GO" id="GO:0030132">
    <property type="term" value="C:clathrin coat of coated pit"/>
    <property type="evidence" value="ECO:0007669"/>
    <property type="project" value="InterPro"/>
</dbReference>
<dbReference type="OrthoDB" id="2113814at2759"/>
<evidence type="ECO:0000313" key="1">
    <source>
        <dbReference type="EMBL" id="KAA6404360.1"/>
    </source>
</evidence>
<organism evidence="1 2">
    <name type="scientific">Streblomastix strix</name>
    <dbReference type="NCBI Taxonomy" id="222440"/>
    <lineage>
        <taxon>Eukaryota</taxon>
        <taxon>Metamonada</taxon>
        <taxon>Preaxostyla</taxon>
        <taxon>Oxymonadida</taxon>
        <taxon>Streblomastigidae</taxon>
        <taxon>Streblomastix</taxon>
    </lineage>
</organism>
<dbReference type="SUPFAM" id="SSF50989">
    <property type="entry name" value="Clathrin heavy-chain terminal domain"/>
    <property type="match status" value="1"/>
</dbReference>
<accession>A0A5J4XB55</accession>
<reference evidence="1 2" key="1">
    <citation type="submission" date="2019-03" db="EMBL/GenBank/DDBJ databases">
        <title>Single cell metagenomics reveals metabolic interactions within the superorganism composed of flagellate Streblomastix strix and complex community of Bacteroidetes bacteria on its surface.</title>
        <authorList>
            <person name="Treitli S.C."/>
            <person name="Kolisko M."/>
            <person name="Husnik F."/>
            <person name="Keeling P."/>
            <person name="Hampl V."/>
        </authorList>
    </citation>
    <scope>NUCLEOTIDE SEQUENCE [LARGE SCALE GENOMIC DNA]</scope>
    <source>
        <strain evidence="1">ST1C</strain>
    </source>
</reference>
<dbReference type="GO" id="GO:0016192">
    <property type="term" value="P:vesicle-mediated transport"/>
    <property type="evidence" value="ECO:0007669"/>
    <property type="project" value="InterPro"/>
</dbReference>
<dbReference type="AlphaFoldDB" id="A0A5J4XB55"/>
<protein>
    <submittedName>
        <fullName evidence="1">Uncharacterized protein</fullName>
    </submittedName>
</protein>
<comment type="caution">
    <text evidence="1">The sequence shown here is derived from an EMBL/GenBank/DDBJ whole genome shotgun (WGS) entry which is preliminary data.</text>
</comment>
<gene>
    <name evidence="1" type="ORF">EZS28_000123</name>
</gene>
<dbReference type="EMBL" id="SNRW01000008">
    <property type="protein sequence ID" value="KAA6404360.1"/>
    <property type="molecule type" value="Genomic_DNA"/>
</dbReference>
<name>A0A5J4XB55_9EUKA</name>
<dbReference type="Gene3D" id="2.130.10.110">
    <property type="entry name" value="Clathrin heavy-chain terminal domain"/>
    <property type="match status" value="1"/>
</dbReference>
<dbReference type="Proteomes" id="UP000324800">
    <property type="component" value="Unassembled WGS sequence"/>
</dbReference>
<dbReference type="GO" id="GO:0030130">
    <property type="term" value="C:clathrin coat of trans-Golgi network vesicle"/>
    <property type="evidence" value="ECO:0007669"/>
    <property type="project" value="InterPro"/>
</dbReference>
<dbReference type="GO" id="GO:0006886">
    <property type="term" value="P:intracellular protein transport"/>
    <property type="evidence" value="ECO:0007669"/>
    <property type="project" value="InterPro"/>
</dbReference>
<sequence length="106" mass="11435">MQINNGEKKNTQYVSFYIAAGSKLFMNEVSPIAAGVTALRASADVIYSDPNDFSVAIDYSERYGLILLISAMGILSAFENGTATLVVMSKISTSLIFTSVSEHIED</sequence>